<dbReference type="Gene3D" id="2.60.120.10">
    <property type="entry name" value="Jelly Rolls"/>
    <property type="match status" value="1"/>
</dbReference>
<evidence type="ECO:0000256" key="1">
    <source>
        <dbReference type="SAM" id="MobiDB-lite"/>
    </source>
</evidence>
<organism evidence="3 4">
    <name type="scientific">Mycolicibacterium mageritense</name>
    <name type="common">Mycobacterium mageritense</name>
    <dbReference type="NCBI Taxonomy" id="53462"/>
    <lineage>
        <taxon>Bacteria</taxon>
        <taxon>Bacillati</taxon>
        <taxon>Actinomycetota</taxon>
        <taxon>Actinomycetes</taxon>
        <taxon>Mycobacteriales</taxon>
        <taxon>Mycobacteriaceae</taxon>
        <taxon>Mycolicibacterium</taxon>
    </lineage>
</organism>
<dbReference type="Proteomes" id="UP001241092">
    <property type="component" value="Chromosome"/>
</dbReference>
<evidence type="ECO:0000313" key="4">
    <source>
        <dbReference type="Proteomes" id="UP001241092"/>
    </source>
</evidence>
<reference evidence="3" key="1">
    <citation type="submission" date="2023-03" db="EMBL/GenBank/DDBJ databases">
        <title>Draft genome sequence of a Mycolicibacterium mageritense strain H4_3_1 isolated from a hybrid biological-inorganic system reactor.</title>
        <authorList>
            <person name="Feng X."/>
            <person name="Kazama D."/>
            <person name="Sato K."/>
            <person name="Kobayashi H."/>
        </authorList>
    </citation>
    <scope>NUCLEOTIDE SEQUENCE</scope>
    <source>
        <strain evidence="3">H4_3_1</strain>
    </source>
</reference>
<accession>A0AAI8U2F6</accession>
<protein>
    <recommendedName>
        <fullName evidence="2">Cupin type-2 domain-containing protein</fullName>
    </recommendedName>
</protein>
<feature type="region of interest" description="Disordered" evidence="1">
    <location>
        <begin position="1"/>
        <end position="23"/>
    </location>
</feature>
<dbReference type="AlphaFoldDB" id="A0AAI8U2F6"/>
<sequence>MRIAPRNGQRMTKSIPPAPIPMTGKAIDTWRAKPMTAMRGEWPRMRCRFINADPVGAWDDFILSEWELERCGWEDFHPHTETAFVVAGELHIECDGESVVLRPGDSARVNAGRAGRYWAPVYARMLTTYGPNPDGMESHSFRYFEL</sequence>
<dbReference type="InterPro" id="IPR011051">
    <property type="entry name" value="RmlC_Cupin_sf"/>
</dbReference>
<dbReference type="Pfam" id="PF07883">
    <property type="entry name" value="Cupin_2"/>
    <property type="match status" value="1"/>
</dbReference>
<evidence type="ECO:0000259" key="2">
    <source>
        <dbReference type="Pfam" id="PF07883"/>
    </source>
</evidence>
<feature type="domain" description="Cupin type-2" evidence="2">
    <location>
        <begin position="74"/>
        <end position="114"/>
    </location>
</feature>
<name>A0AAI8U2F6_MYCME</name>
<dbReference type="InterPro" id="IPR014710">
    <property type="entry name" value="RmlC-like_jellyroll"/>
</dbReference>
<proteinExistence type="predicted"/>
<dbReference type="InterPro" id="IPR013096">
    <property type="entry name" value="Cupin_2"/>
</dbReference>
<dbReference type="EMBL" id="AP027452">
    <property type="protein sequence ID" value="BDY32766.1"/>
    <property type="molecule type" value="Genomic_DNA"/>
</dbReference>
<gene>
    <name evidence="3" type="ORF">hbim_06736</name>
</gene>
<dbReference type="SUPFAM" id="SSF51182">
    <property type="entry name" value="RmlC-like cupins"/>
    <property type="match status" value="1"/>
</dbReference>
<evidence type="ECO:0000313" key="3">
    <source>
        <dbReference type="EMBL" id="BDY32766.1"/>
    </source>
</evidence>